<keyword evidence="3 5" id="KW-0597">Phosphoprotein</keyword>
<feature type="modified residue" description="4-aspartylphosphate" evidence="3 5">
    <location>
        <position position="56"/>
    </location>
</feature>
<dbReference type="RefSeq" id="WP_038534932.1">
    <property type="nucleotide sequence ID" value="NZ_JAAIUV010000004.1"/>
</dbReference>
<protein>
    <recommendedName>
        <fullName evidence="3">Protein-glutamate methylesterase/protein-glutamine glutaminase</fullName>
        <ecNumber evidence="3">3.1.1.61</ecNumber>
        <ecNumber evidence="3">3.5.1.44</ecNumber>
    </recommendedName>
</protein>
<evidence type="ECO:0000259" key="7">
    <source>
        <dbReference type="PROSITE" id="PS50122"/>
    </source>
</evidence>
<dbReference type="Gene3D" id="3.40.50.2300">
    <property type="match status" value="1"/>
</dbReference>
<dbReference type="Gene3D" id="3.40.50.180">
    <property type="entry name" value="Methylesterase CheB, C-terminal domain"/>
    <property type="match status" value="1"/>
</dbReference>
<dbReference type="PANTHER" id="PTHR42872">
    <property type="entry name" value="PROTEIN-GLUTAMATE METHYLESTERASE/PROTEIN-GLUTAMINE GLUTAMINASE"/>
    <property type="match status" value="1"/>
</dbReference>
<dbReference type="EC" id="3.5.1.44" evidence="3"/>
<feature type="domain" description="Response regulatory" evidence="6">
    <location>
        <begin position="5"/>
        <end position="122"/>
    </location>
</feature>
<keyword evidence="9" id="KW-1185">Reference proteome</keyword>
<dbReference type="GO" id="GO:0006935">
    <property type="term" value="P:chemotaxis"/>
    <property type="evidence" value="ECO:0007669"/>
    <property type="project" value="UniProtKB-UniRule"/>
</dbReference>
<feature type="active site" evidence="3 4">
    <location>
        <position position="206"/>
    </location>
</feature>
<dbReference type="GO" id="GO:0000156">
    <property type="term" value="F:phosphorelay response regulator activity"/>
    <property type="evidence" value="ECO:0007669"/>
    <property type="project" value="InterPro"/>
</dbReference>
<dbReference type="CDD" id="cd17541">
    <property type="entry name" value="REC_CheB-like"/>
    <property type="match status" value="1"/>
</dbReference>
<comment type="domain">
    <text evidence="3">Contains a C-terminal catalytic domain, and an N-terminal region which modulates catalytic activity.</text>
</comment>
<comment type="function">
    <text evidence="3">Involved in chemotaxis. Part of a chemotaxis signal transduction system that modulates chemotaxis in response to various stimuli. Catalyzes the demethylation of specific methylglutamate residues introduced into the chemoreceptors (methyl-accepting chemotaxis proteins or MCP) by CheR. Also mediates the irreversible deamidation of specific glutamine residues to glutamic acid.</text>
</comment>
<dbReference type="EC" id="3.1.1.61" evidence="3"/>
<dbReference type="CDD" id="cd16432">
    <property type="entry name" value="CheB_Rec"/>
    <property type="match status" value="1"/>
</dbReference>
<comment type="PTM">
    <text evidence="3">Phosphorylated by CheA. Phosphorylation of the N-terminal regulatory domain activates the methylesterase activity.</text>
</comment>
<dbReference type="Proteomes" id="UP000481621">
    <property type="component" value="Unassembled WGS sequence"/>
</dbReference>
<sequence>MKKYGILVVDDSAFMRRAICQILENDPLFTVVGIARNGLDAIEKVERLQPDLVTMDIEMPEMNGLAALDHIMKTFPTPIVMLSSFTKEGAKETVKALELGAVDFFLKDSLIKNQAENSQINEFLNRLKEIIEAKLPKVSYEKRVIETKTSTIFDSNQLQIQRASKNKRLAFDLVFIGCSTGGPSALKAILPYFPKDFPVPIVVAQHMPSGFTKPLADRFDSICELHVKEAQNGETILPGNIYIAPSGYQTQFEKKLDGTVQFIVNHQEDAKKTMFKPSINISLTSAAPIFAERLLVIILTGMGVDGMEGCGQVKKHRGTVFVEAEESCVVYGMPKAVLEAGFADGQFLLSKMFQQIMAVI</sequence>
<evidence type="ECO:0000256" key="2">
    <source>
        <dbReference type="ARBA" id="ARBA00048267"/>
    </source>
</evidence>
<dbReference type="PROSITE" id="PS50110">
    <property type="entry name" value="RESPONSE_REGULATORY"/>
    <property type="match status" value="1"/>
</dbReference>
<evidence type="ECO:0000256" key="5">
    <source>
        <dbReference type="PROSITE-ProRule" id="PRU00169"/>
    </source>
</evidence>
<dbReference type="PIRSF" id="PIRSF000876">
    <property type="entry name" value="RR_chemtxs_CheB"/>
    <property type="match status" value="1"/>
</dbReference>
<evidence type="ECO:0000259" key="6">
    <source>
        <dbReference type="PROSITE" id="PS50110"/>
    </source>
</evidence>
<name>A0A6B3TP76_9BACI</name>
<evidence type="ECO:0000313" key="8">
    <source>
        <dbReference type="EMBL" id="NEX78080.1"/>
    </source>
</evidence>
<dbReference type="SMART" id="SM00448">
    <property type="entry name" value="REC"/>
    <property type="match status" value="1"/>
</dbReference>
<dbReference type="GO" id="GO:0008984">
    <property type="term" value="F:protein-glutamate methylesterase activity"/>
    <property type="evidence" value="ECO:0007669"/>
    <property type="project" value="UniProtKB-UniRule"/>
</dbReference>
<dbReference type="Pfam" id="PF01339">
    <property type="entry name" value="CheB_methylest"/>
    <property type="match status" value="1"/>
</dbReference>
<evidence type="ECO:0000313" key="9">
    <source>
        <dbReference type="Proteomes" id="UP000481621"/>
    </source>
</evidence>
<comment type="caution">
    <text evidence="8">The sequence shown here is derived from an EMBL/GenBank/DDBJ whole genome shotgun (WGS) entry which is preliminary data.</text>
</comment>
<dbReference type="PROSITE" id="PS50122">
    <property type="entry name" value="CHEB"/>
    <property type="match status" value="1"/>
</dbReference>
<dbReference type="GO" id="GO:0005737">
    <property type="term" value="C:cytoplasm"/>
    <property type="evidence" value="ECO:0007669"/>
    <property type="project" value="UniProtKB-SubCell"/>
</dbReference>
<keyword evidence="1 3" id="KW-0378">Hydrolase</keyword>
<comment type="similarity">
    <text evidence="3">Belongs to the CheB family.</text>
</comment>
<dbReference type="NCBIfam" id="NF001965">
    <property type="entry name" value="PRK00742.1"/>
    <property type="match status" value="1"/>
</dbReference>
<reference evidence="8" key="1">
    <citation type="submission" date="2020-02" db="EMBL/GenBank/DDBJ databases">
        <title>Bacillus sedimentmangrovi sp. nov., isolated from sediment of the mangrove ecosystem.</title>
        <authorList>
            <person name="Liu G."/>
        </authorList>
    </citation>
    <scope>NUCLEOTIDE SEQUENCE [LARGE SCALE GENOMIC DNA]</scope>
    <source>
        <strain evidence="8">SgZ-7</strain>
    </source>
</reference>
<organism evidence="8 9">
    <name type="scientific">Neobacillus thermocopriae</name>
    <dbReference type="NCBI Taxonomy" id="1215031"/>
    <lineage>
        <taxon>Bacteria</taxon>
        <taxon>Bacillati</taxon>
        <taxon>Bacillota</taxon>
        <taxon>Bacilli</taxon>
        <taxon>Bacillales</taxon>
        <taxon>Bacillaceae</taxon>
        <taxon>Neobacillus</taxon>
    </lineage>
</organism>
<accession>A0A6B3TP76</accession>
<dbReference type="Pfam" id="PF00072">
    <property type="entry name" value="Response_reg"/>
    <property type="match status" value="1"/>
</dbReference>
<dbReference type="PANTHER" id="PTHR42872:SF3">
    <property type="entry name" value="PROTEIN-GLUTAMATE METHYLESTERASE_PROTEIN-GLUTAMINE GLUTAMINASE 1"/>
    <property type="match status" value="1"/>
</dbReference>
<proteinExistence type="inferred from homology"/>
<dbReference type="InterPro" id="IPR035909">
    <property type="entry name" value="CheB_C"/>
</dbReference>
<evidence type="ECO:0000256" key="3">
    <source>
        <dbReference type="HAMAP-Rule" id="MF_00099"/>
    </source>
</evidence>
<comment type="catalytic activity">
    <reaction evidence="3">
        <text>L-glutaminyl-[protein] + H2O = L-glutamyl-[protein] + NH4(+)</text>
        <dbReference type="Rhea" id="RHEA:16441"/>
        <dbReference type="Rhea" id="RHEA-COMP:10207"/>
        <dbReference type="Rhea" id="RHEA-COMP:10208"/>
        <dbReference type="ChEBI" id="CHEBI:15377"/>
        <dbReference type="ChEBI" id="CHEBI:28938"/>
        <dbReference type="ChEBI" id="CHEBI:29973"/>
        <dbReference type="ChEBI" id="CHEBI:30011"/>
        <dbReference type="EC" id="3.5.1.44"/>
    </reaction>
</comment>
<dbReference type="HAMAP" id="MF_00099">
    <property type="entry name" value="CheB_chemtxs"/>
    <property type="match status" value="1"/>
</dbReference>
<feature type="active site" evidence="3 4">
    <location>
        <position position="305"/>
    </location>
</feature>
<evidence type="ECO:0000256" key="4">
    <source>
        <dbReference type="PROSITE-ProRule" id="PRU00050"/>
    </source>
</evidence>
<feature type="domain" description="CheB-type methylesterase" evidence="7">
    <location>
        <begin position="173"/>
        <end position="360"/>
    </location>
</feature>
<feature type="active site" evidence="3 4">
    <location>
        <position position="179"/>
    </location>
</feature>
<dbReference type="SUPFAM" id="SSF52738">
    <property type="entry name" value="Methylesterase CheB, C-terminal domain"/>
    <property type="match status" value="1"/>
</dbReference>
<dbReference type="GO" id="GO:0050568">
    <property type="term" value="F:protein-glutamine glutaminase activity"/>
    <property type="evidence" value="ECO:0007669"/>
    <property type="project" value="UniProtKB-UniRule"/>
</dbReference>
<dbReference type="InterPro" id="IPR001789">
    <property type="entry name" value="Sig_transdc_resp-reg_receiver"/>
</dbReference>
<comment type="subcellular location">
    <subcellularLocation>
        <location evidence="3">Cytoplasm</location>
    </subcellularLocation>
</comment>
<dbReference type="InterPro" id="IPR011006">
    <property type="entry name" value="CheY-like_superfamily"/>
</dbReference>
<dbReference type="AlphaFoldDB" id="A0A6B3TP76"/>
<evidence type="ECO:0000256" key="1">
    <source>
        <dbReference type="ARBA" id="ARBA00022801"/>
    </source>
</evidence>
<keyword evidence="3 4" id="KW-0145">Chemotaxis</keyword>
<dbReference type="InterPro" id="IPR008248">
    <property type="entry name" value="CheB-like"/>
</dbReference>
<keyword evidence="3" id="KW-0963">Cytoplasm</keyword>
<dbReference type="EMBL" id="JAAIUV010000004">
    <property type="protein sequence ID" value="NEX78080.1"/>
    <property type="molecule type" value="Genomic_DNA"/>
</dbReference>
<gene>
    <name evidence="3" type="primary">cheB</name>
    <name evidence="8" type="ORF">G4Z05_04145</name>
</gene>
<comment type="catalytic activity">
    <reaction evidence="2 3">
        <text>[protein]-L-glutamate 5-O-methyl ester + H2O = L-glutamyl-[protein] + methanol + H(+)</text>
        <dbReference type="Rhea" id="RHEA:23236"/>
        <dbReference type="Rhea" id="RHEA-COMP:10208"/>
        <dbReference type="Rhea" id="RHEA-COMP:10311"/>
        <dbReference type="ChEBI" id="CHEBI:15377"/>
        <dbReference type="ChEBI" id="CHEBI:15378"/>
        <dbReference type="ChEBI" id="CHEBI:17790"/>
        <dbReference type="ChEBI" id="CHEBI:29973"/>
        <dbReference type="ChEBI" id="CHEBI:82795"/>
        <dbReference type="EC" id="3.1.1.61"/>
    </reaction>
</comment>
<dbReference type="InterPro" id="IPR000673">
    <property type="entry name" value="Sig_transdc_resp-reg_Me-estase"/>
</dbReference>
<dbReference type="SUPFAM" id="SSF52172">
    <property type="entry name" value="CheY-like"/>
    <property type="match status" value="1"/>
</dbReference>